<dbReference type="PANTHER" id="PTHR12563:SF20">
    <property type="entry name" value="DIHYDROXYACETONE PHOSPHATE ACYLTRANSFERASE"/>
    <property type="match status" value="1"/>
</dbReference>
<evidence type="ECO:0000256" key="1">
    <source>
        <dbReference type="ARBA" id="ARBA00004370"/>
    </source>
</evidence>
<dbReference type="AlphaFoldDB" id="A0A060W7U6"/>
<evidence type="ECO:0000313" key="9">
    <source>
        <dbReference type="EMBL" id="CDQ63368.1"/>
    </source>
</evidence>
<protein>
    <recommendedName>
        <fullName evidence="8">Phospholipid/glycerol acyltransferase domain-containing protein</fullName>
    </recommendedName>
</protein>
<dbReference type="Proteomes" id="UP000193380">
    <property type="component" value="Unassembled WGS sequence"/>
</dbReference>
<dbReference type="EMBL" id="FR904439">
    <property type="protein sequence ID" value="CDQ63368.1"/>
    <property type="molecule type" value="Genomic_DNA"/>
</dbReference>
<dbReference type="GO" id="GO:0008611">
    <property type="term" value="P:ether lipid biosynthetic process"/>
    <property type="evidence" value="ECO:0007669"/>
    <property type="project" value="TreeGrafter"/>
</dbReference>
<organism evidence="9 10">
    <name type="scientific">Oncorhynchus mykiss</name>
    <name type="common">Rainbow trout</name>
    <name type="synonym">Salmo gairdneri</name>
    <dbReference type="NCBI Taxonomy" id="8022"/>
    <lineage>
        <taxon>Eukaryota</taxon>
        <taxon>Metazoa</taxon>
        <taxon>Chordata</taxon>
        <taxon>Craniata</taxon>
        <taxon>Vertebrata</taxon>
        <taxon>Euteleostomi</taxon>
        <taxon>Actinopterygii</taxon>
        <taxon>Neopterygii</taxon>
        <taxon>Teleostei</taxon>
        <taxon>Protacanthopterygii</taxon>
        <taxon>Salmoniformes</taxon>
        <taxon>Salmonidae</taxon>
        <taxon>Salmoninae</taxon>
        <taxon>Oncorhynchus</taxon>
    </lineage>
</organism>
<evidence type="ECO:0000256" key="6">
    <source>
        <dbReference type="ARBA" id="ARBA00025707"/>
    </source>
</evidence>
<comment type="similarity">
    <text evidence="2 7">Belongs to the GPAT/DAPAT family.</text>
</comment>
<dbReference type="GO" id="GO:0019432">
    <property type="term" value="P:triglyceride biosynthetic process"/>
    <property type="evidence" value="ECO:0007669"/>
    <property type="project" value="TreeGrafter"/>
</dbReference>
<name>A0A060W7U6_ONCMY</name>
<evidence type="ECO:0000256" key="5">
    <source>
        <dbReference type="ARBA" id="ARBA00023315"/>
    </source>
</evidence>
<dbReference type="GO" id="GO:0005778">
    <property type="term" value="C:peroxisomal membrane"/>
    <property type="evidence" value="ECO:0007669"/>
    <property type="project" value="TreeGrafter"/>
</dbReference>
<dbReference type="SUPFAM" id="SSF69593">
    <property type="entry name" value="Glycerol-3-phosphate (1)-acyltransferase"/>
    <property type="match status" value="1"/>
</dbReference>
<proteinExistence type="inferred from homology"/>
<evidence type="ECO:0000256" key="3">
    <source>
        <dbReference type="ARBA" id="ARBA00022679"/>
    </source>
</evidence>
<keyword evidence="3 7" id="KW-0808">Transferase</keyword>
<evidence type="ECO:0000259" key="8">
    <source>
        <dbReference type="SMART" id="SM00563"/>
    </source>
</evidence>
<dbReference type="GO" id="GO:0004366">
    <property type="term" value="F:glycerol-3-phosphate O-acyltransferase activity"/>
    <property type="evidence" value="ECO:0007669"/>
    <property type="project" value="TreeGrafter"/>
</dbReference>
<dbReference type="Pfam" id="PF01553">
    <property type="entry name" value="Acyltransferase"/>
    <property type="match status" value="1"/>
</dbReference>
<dbReference type="PaxDb" id="8022-A0A060W7U6"/>
<dbReference type="PIRSF" id="PIRSF000437">
    <property type="entry name" value="GPAT_DHAPAT"/>
    <property type="match status" value="1"/>
</dbReference>
<dbReference type="GO" id="GO:0031966">
    <property type="term" value="C:mitochondrial membrane"/>
    <property type="evidence" value="ECO:0007669"/>
    <property type="project" value="TreeGrafter"/>
</dbReference>
<dbReference type="Pfam" id="PF19277">
    <property type="entry name" value="GPAT_C"/>
    <property type="match status" value="1"/>
</dbReference>
<dbReference type="InterPro" id="IPR045520">
    <property type="entry name" value="GPAT/DHAPAT_C"/>
</dbReference>
<dbReference type="InterPro" id="IPR002123">
    <property type="entry name" value="Plipid/glycerol_acylTrfase"/>
</dbReference>
<dbReference type="STRING" id="8022.A0A060W7U6"/>
<evidence type="ECO:0000256" key="7">
    <source>
        <dbReference type="PIRNR" id="PIRNR000437"/>
    </source>
</evidence>
<sequence length="654" mass="73627">MLKRDGFEDILEERRNSSDLKYALRCYAPVLYKGVTPCKANMLKNIVLQSDQLRYVINQVSQESGEAPDIIQEEASVILEEMAHRLQISTVRFFAFALSKAFKTLFQHVCVNEEGIQRLQQAIQEHPVVLLPSHRSYMDFLLMSYILYTYDLALPVIAAGMDFMGMKFVGEMLRMSGAFFIRRSFGGDKLYWAVFSEYVKTMLRNGFAPIEFFLEGTRSRTCKSLTPKLGLLNIVIEPFFKGEVFDVNLVPISISYERILEESLYARELLGVPKPKESTSGLLKARRILSEDYGSIHVYFGQPVSVRSLAQGKVNRSTYNLFPRHIPRKPMEETQSFVNDTAYRIVRLQEDNMVLKPWVLMASLLLQNLEGMELSVLTEQTVWLRGLALSYAAFLDWPDHAPTAKVVSSSLALHRGLACVSGGRVSLVVGEPLGPVTPEEALFNRAVSVLSCASYRNQVLHVFLRPAMLAVAMHTAASSKKNEVYNCFSFLWDMFSNDFILCPGDTVQDFEEACYLLVKTGAVQMPQQDIVMTDIGQPTLSFFNGLLEPFLQGYQVVCRYLCEEASEGLTEKQYIPAVRSFAVKLILAGNLRCYEVLSSDMQKNALAALLRMDAVRKVKVADQVTLIVNKMAVNSIDDILGGKLPTQKALLARL</sequence>
<gene>
    <name evidence="9" type="ORF">GSONMT00069063001</name>
</gene>
<dbReference type="InterPro" id="IPR022284">
    <property type="entry name" value="GPAT/DHAPAT"/>
</dbReference>
<accession>A0A060W7U6</accession>
<dbReference type="GO" id="GO:0008654">
    <property type="term" value="P:phospholipid biosynthetic process"/>
    <property type="evidence" value="ECO:0007669"/>
    <property type="project" value="TreeGrafter"/>
</dbReference>
<dbReference type="GO" id="GO:0006631">
    <property type="term" value="P:fatty acid metabolic process"/>
    <property type="evidence" value="ECO:0007669"/>
    <property type="project" value="TreeGrafter"/>
</dbReference>
<feature type="domain" description="Phospholipid/glycerol acyltransferase" evidence="8">
    <location>
        <begin position="128"/>
        <end position="257"/>
    </location>
</feature>
<comment type="pathway">
    <text evidence="6">Phospholipid metabolism.</text>
</comment>
<dbReference type="CDD" id="cd07993">
    <property type="entry name" value="LPLAT_DHAPAT-like"/>
    <property type="match status" value="1"/>
</dbReference>
<evidence type="ECO:0000313" key="10">
    <source>
        <dbReference type="Proteomes" id="UP000193380"/>
    </source>
</evidence>
<reference evidence="9" key="1">
    <citation type="journal article" date="2014" name="Nat. Commun.">
        <title>The rainbow trout genome provides novel insights into evolution after whole-genome duplication in vertebrates.</title>
        <authorList>
            <person name="Berthelot C."/>
            <person name="Brunet F."/>
            <person name="Chalopin D."/>
            <person name="Juanchich A."/>
            <person name="Bernard M."/>
            <person name="Noel B."/>
            <person name="Bento P."/>
            <person name="Da Silva C."/>
            <person name="Labadie K."/>
            <person name="Alberti A."/>
            <person name="Aury J.M."/>
            <person name="Louis A."/>
            <person name="Dehais P."/>
            <person name="Bardou P."/>
            <person name="Montfort J."/>
            <person name="Klopp C."/>
            <person name="Cabau C."/>
            <person name="Gaspin C."/>
            <person name="Thorgaard G.H."/>
            <person name="Boussaha M."/>
            <person name="Quillet E."/>
            <person name="Guyomard R."/>
            <person name="Galiana D."/>
            <person name="Bobe J."/>
            <person name="Volff J.N."/>
            <person name="Genet C."/>
            <person name="Wincker P."/>
            <person name="Jaillon O."/>
            <person name="Roest Crollius H."/>
            <person name="Guiguen Y."/>
        </authorList>
    </citation>
    <scope>NUCLEOTIDE SEQUENCE [LARGE SCALE GENOMIC DNA]</scope>
</reference>
<reference evidence="9" key="2">
    <citation type="submission" date="2014-03" db="EMBL/GenBank/DDBJ databases">
        <authorList>
            <person name="Genoscope - CEA"/>
        </authorList>
    </citation>
    <scope>NUCLEOTIDE SEQUENCE</scope>
</reference>
<dbReference type="PANTHER" id="PTHR12563">
    <property type="entry name" value="GLYCEROL-3-PHOSPHATE ACYLTRANSFERASE"/>
    <property type="match status" value="1"/>
</dbReference>
<keyword evidence="4" id="KW-0472">Membrane</keyword>
<dbReference type="InterPro" id="IPR041728">
    <property type="entry name" value="GPAT/DHAPAT_LPLAT"/>
</dbReference>
<dbReference type="SMART" id="SM00563">
    <property type="entry name" value="PlsC"/>
    <property type="match status" value="1"/>
</dbReference>
<keyword evidence="5 7" id="KW-0012">Acyltransferase</keyword>
<comment type="subcellular location">
    <subcellularLocation>
        <location evidence="1">Membrane</location>
    </subcellularLocation>
</comment>
<evidence type="ECO:0000256" key="2">
    <source>
        <dbReference type="ARBA" id="ARBA00007937"/>
    </source>
</evidence>
<evidence type="ECO:0000256" key="4">
    <source>
        <dbReference type="ARBA" id="ARBA00023136"/>
    </source>
</evidence>
<dbReference type="GO" id="GO:0016287">
    <property type="term" value="F:glycerone-phosphate O-acyltransferase activity"/>
    <property type="evidence" value="ECO:0007669"/>
    <property type="project" value="TreeGrafter"/>
</dbReference>